<protein>
    <submittedName>
        <fullName evidence="3">Ataxin-1-like</fullName>
    </submittedName>
</protein>
<dbReference type="GO" id="GO:0005634">
    <property type="term" value="C:nucleus"/>
    <property type="evidence" value="ECO:0007669"/>
    <property type="project" value="TreeGrafter"/>
</dbReference>
<dbReference type="PANTHER" id="PTHR13392">
    <property type="entry name" value="ATAXIN 1"/>
    <property type="match status" value="1"/>
</dbReference>
<reference evidence="3" key="1">
    <citation type="submission" date="2023-04" db="EMBL/GenBank/DDBJ databases">
        <title>Chromosome-level genome of Chaenocephalus aceratus.</title>
        <authorList>
            <person name="Park H."/>
        </authorList>
    </citation>
    <scope>NUCLEOTIDE SEQUENCE</scope>
    <source>
        <strain evidence="3">DE</strain>
        <tissue evidence="3">Muscle</tissue>
    </source>
</reference>
<comment type="caution">
    <text evidence="3">The sequence shown here is derived from an EMBL/GenBank/DDBJ whole genome shotgun (WGS) entry which is preliminary data.</text>
</comment>
<feature type="region of interest" description="Disordered" evidence="1">
    <location>
        <begin position="261"/>
        <end position="296"/>
    </location>
</feature>
<gene>
    <name evidence="3" type="ORF">KUDE01_010663</name>
</gene>
<proteinExistence type="predicted"/>
<feature type="domain" description="Ataxin-1 N-terminal" evidence="2">
    <location>
        <begin position="89"/>
        <end position="220"/>
    </location>
</feature>
<dbReference type="AlphaFoldDB" id="A0AAD9BZB3"/>
<dbReference type="GO" id="GO:0006355">
    <property type="term" value="P:regulation of DNA-templated transcription"/>
    <property type="evidence" value="ECO:0007669"/>
    <property type="project" value="InterPro"/>
</dbReference>
<feature type="compositionally biased region" description="Polar residues" evidence="1">
    <location>
        <begin position="58"/>
        <end position="71"/>
    </location>
</feature>
<dbReference type="Proteomes" id="UP001228049">
    <property type="component" value="Unassembled WGS sequence"/>
</dbReference>
<evidence type="ECO:0000259" key="2">
    <source>
        <dbReference type="Pfam" id="PF12547"/>
    </source>
</evidence>
<feature type="domain" description="Ataxin-1 N-terminal" evidence="2">
    <location>
        <begin position="1"/>
        <end position="24"/>
    </location>
</feature>
<sequence length="391" mass="40649">MKHAQERNQECLPPKKRDLLVSNSSGGGGAGGAGAAGGGSSGGGSRAGGGVGEDDLVSIQNSAANSDTQGGSPSGEWLRAQPGLHYGMENSEGMPAVPVDQYSMLYKVALPSVTYAPTSLHPVLSHISQAYTVHSPLLQHPGLSYPPLGYAQIPHSSLQFVSSPYAAVPYALPPGFVPGSLISPSGTIPQSHAVSHLVPYPSVLPEGVISPPPQAQVATHTFAKVSASGGVPLMLPSEQSAQQHLGAVGVLPASELGSRGMPLFYHPQGARAATRDSHSAQQDNEPEMNGGDKEQGAREVVLDSAYTARNARLLQVASNSAAQEYSQDRGGLNRRLEERGSPGQRSSPDSDLEVQQVVGRLAFSSQVRKEVSFAPLNLSQRARDLHGGTQA</sequence>
<keyword evidence="4" id="KW-1185">Reference proteome</keyword>
<feature type="compositionally biased region" description="Basic and acidic residues" evidence="1">
    <location>
        <begin position="1"/>
        <end position="19"/>
    </location>
</feature>
<accession>A0AAD9BZB3</accession>
<dbReference type="PANTHER" id="PTHR13392:SF6">
    <property type="entry name" value="ATAXIN-1-LIKE"/>
    <property type="match status" value="1"/>
</dbReference>
<name>A0AAD9BZB3_DISEL</name>
<dbReference type="EMBL" id="JASDAP010000015">
    <property type="protein sequence ID" value="KAK1891838.1"/>
    <property type="molecule type" value="Genomic_DNA"/>
</dbReference>
<organism evidence="3 4">
    <name type="scientific">Dissostichus eleginoides</name>
    <name type="common">Patagonian toothfish</name>
    <name type="synonym">Dissostichus amissus</name>
    <dbReference type="NCBI Taxonomy" id="100907"/>
    <lineage>
        <taxon>Eukaryota</taxon>
        <taxon>Metazoa</taxon>
        <taxon>Chordata</taxon>
        <taxon>Craniata</taxon>
        <taxon>Vertebrata</taxon>
        <taxon>Euteleostomi</taxon>
        <taxon>Actinopterygii</taxon>
        <taxon>Neopterygii</taxon>
        <taxon>Teleostei</taxon>
        <taxon>Neoteleostei</taxon>
        <taxon>Acanthomorphata</taxon>
        <taxon>Eupercaria</taxon>
        <taxon>Perciformes</taxon>
        <taxon>Notothenioidei</taxon>
        <taxon>Nototheniidae</taxon>
        <taxon>Dissostichus</taxon>
    </lineage>
</organism>
<dbReference type="Pfam" id="PF12547">
    <property type="entry name" value="ATXN-1_C"/>
    <property type="match status" value="2"/>
</dbReference>
<feature type="region of interest" description="Disordered" evidence="1">
    <location>
        <begin position="1"/>
        <end position="80"/>
    </location>
</feature>
<evidence type="ECO:0000313" key="4">
    <source>
        <dbReference type="Proteomes" id="UP001228049"/>
    </source>
</evidence>
<evidence type="ECO:0000256" key="1">
    <source>
        <dbReference type="SAM" id="MobiDB-lite"/>
    </source>
</evidence>
<evidence type="ECO:0000313" key="3">
    <source>
        <dbReference type="EMBL" id="KAK1891838.1"/>
    </source>
</evidence>
<feature type="region of interest" description="Disordered" evidence="1">
    <location>
        <begin position="322"/>
        <end position="353"/>
    </location>
</feature>
<dbReference type="InterPro" id="IPR020997">
    <property type="entry name" value="Ataxin-1_N"/>
</dbReference>
<feature type="compositionally biased region" description="Gly residues" evidence="1">
    <location>
        <begin position="25"/>
        <end position="51"/>
    </location>
</feature>
<dbReference type="InterPro" id="IPR043404">
    <property type="entry name" value="ATAXIN1-like"/>
</dbReference>